<keyword evidence="1" id="KW-0732">Signal</keyword>
<keyword evidence="3" id="KW-1185">Reference proteome</keyword>
<evidence type="ECO:0008006" key="4">
    <source>
        <dbReference type="Google" id="ProtNLM"/>
    </source>
</evidence>
<gene>
    <name evidence="2" type="ORF">C8E89_10749</name>
</gene>
<sequence length="88" mass="9018">MSTTSIGKRFAATTLLSSALALAGLGMATGIAQADPNPVSAPGITNDIKIGNRSQFVQSGDQQAPPSSQMGRPQTLVFKIGRFVISNG</sequence>
<comment type="caution">
    <text evidence="2">The sequence shown here is derived from an EMBL/GenBank/DDBJ whole genome shotgun (WGS) entry which is preliminary data.</text>
</comment>
<accession>A0A318HGT8</accession>
<evidence type="ECO:0000313" key="3">
    <source>
        <dbReference type="Proteomes" id="UP000247781"/>
    </source>
</evidence>
<dbReference type="AlphaFoldDB" id="A0A318HGT8"/>
<reference evidence="2 3" key="2">
    <citation type="submission" date="2018-06" db="EMBL/GenBank/DDBJ databases">
        <title>Sequencing of bacterial isolates from soil warming experiment in Harvard Forest, Massachusetts, USA.</title>
        <authorList>
            <person name="Deangelis K.PhD."/>
        </authorList>
    </citation>
    <scope>NUCLEOTIDE SEQUENCE [LARGE SCALE GENOMIC DNA]</scope>
    <source>
        <strain evidence="2 3">GAS496</strain>
    </source>
</reference>
<dbReference type="Proteomes" id="UP000247781">
    <property type="component" value="Unassembled WGS sequence"/>
</dbReference>
<feature type="chain" id="PRO_5016455699" description="MspA protein" evidence="1">
    <location>
        <begin position="35"/>
        <end position="88"/>
    </location>
</feature>
<dbReference type="EMBL" id="QJJU01000007">
    <property type="protein sequence ID" value="PXX08745.1"/>
    <property type="molecule type" value="Genomic_DNA"/>
</dbReference>
<proteinExistence type="predicted"/>
<organism evidence="2 3">
    <name type="scientific">Mycolicibacterium moriokaense</name>
    <dbReference type="NCBI Taxonomy" id="39691"/>
    <lineage>
        <taxon>Bacteria</taxon>
        <taxon>Bacillati</taxon>
        <taxon>Actinomycetota</taxon>
        <taxon>Actinomycetes</taxon>
        <taxon>Mycobacteriales</taxon>
        <taxon>Mycobacteriaceae</taxon>
        <taxon>Mycolicibacterium</taxon>
    </lineage>
</organism>
<feature type="signal peptide" evidence="1">
    <location>
        <begin position="1"/>
        <end position="34"/>
    </location>
</feature>
<protein>
    <recommendedName>
        <fullName evidence="4">MspA protein</fullName>
    </recommendedName>
</protein>
<reference evidence="3" key="1">
    <citation type="submission" date="2018-05" db="EMBL/GenBank/DDBJ databases">
        <authorList>
            <person name="Deangelis K."/>
            <person name="Huntemann M."/>
            <person name="Clum A."/>
            <person name="Pillay M."/>
            <person name="Palaniappan K."/>
            <person name="Varghese N."/>
            <person name="Mikhailova N."/>
            <person name="Stamatis D."/>
            <person name="Reddy T."/>
            <person name="Daum C."/>
            <person name="Shapiro N."/>
            <person name="Ivanova N."/>
            <person name="Kyrpides N."/>
            <person name="Woyke T."/>
        </authorList>
    </citation>
    <scope>NUCLEOTIDE SEQUENCE [LARGE SCALE GENOMIC DNA]</scope>
    <source>
        <strain evidence="3">GAS496</strain>
    </source>
</reference>
<evidence type="ECO:0000313" key="2">
    <source>
        <dbReference type="EMBL" id="PXX08745.1"/>
    </source>
</evidence>
<name>A0A318HGT8_9MYCO</name>
<evidence type="ECO:0000256" key="1">
    <source>
        <dbReference type="SAM" id="SignalP"/>
    </source>
</evidence>